<dbReference type="eggNOG" id="KOG0017">
    <property type="taxonomic scope" value="Eukaryota"/>
</dbReference>
<feature type="region of interest" description="Disordered" evidence="3">
    <location>
        <begin position="1"/>
        <end position="29"/>
    </location>
</feature>
<evidence type="ECO:0000256" key="3">
    <source>
        <dbReference type="SAM" id="MobiDB-lite"/>
    </source>
</evidence>
<evidence type="ECO:0000313" key="4">
    <source>
        <dbReference type="EMBL" id="CCF56959.1"/>
    </source>
</evidence>
<organism evidence="4 5">
    <name type="scientific">Kazachstania africana (strain ATCC 22294 / BCRC 22015 / CBS 2517 / CECT 1963 / NBRC 1671 / NRRL Y-8276)</name>
    <name type="common">Yeast</name>
    <name type="synonym">Kluyveromyces africanus</name>
    <dbReference type="NCBI Taxonomy" id="1071382"/>
    <lineage>
        <taxon>Eukaryota</taxon>
        <taxon>Fungi</taxon>
        <taxon>Dikarya</taxon>
        <taxon>Ascomycota</taxon>
        <taxon>Saccharomycotina</taxon>
        <taxon>Saccharomycetes</taxon>
        <taxon>Saccharomycetales</taxon>
        <taxon>Saccharomycetaceae</taxon>
        <taxon>Kazachstania</taxon>
    </lineage>
</organism>
<dbReference type="KEGG" id="kaf:KAFR_0B06625"/>
<feature type="compositionally biased region" description="Polar residues" evidence="3">
    <location>
        <begin position="13"/>
        <end position="23"/>
    </location>
</feature>
<dbReference type="RefSeq" id="XP_003956094.1">
    <property type="nucleotide sequence ID" value="XM_003956045.1"/>
</dbReference>
<accession>H2ARF9</accession>
<dbReference type="STRING" id="1071382.H2ARF9"/>
<dbReference type="Proteomes" id="UP000005220">
    <property type="component" value="Chromosome 2"/>
</dbReference>
<dbReference type="GeneID" id="13884891"/>
<keyword evidence="2" id="KW-0963">Cytoplasm</keyword>
<dbReference type="GO" id="GO:0003723">
    <property type="term" value="F:RNA binding"/>
    <property type="evidence" value="ECO:0007669"/>
    <property type="project" value="InterPro"/>
</dbReference>
<proteinExistence type="predicted"/>
<dbReference type="Pfam" id="PF01021">
    <property type="entry name" value="TYA"/>
    <property type="match status" value="1"/>
</dbReference>
<dbReference type="InterPro" id="IPR015820">
    <property type="entry name" value="TYA"/>
</dbReference>
<evidence type="ECO:0000256" key="2">
    <source>
        <dbReference type="ARBA" id="ARBA00022490"/>
    </source>
</evidence>
<keyword evidence="5" id="KW-1185">Reference proteome</keyword>
<gene>
    <name evidence="4" type="primary">KAFR0B06625</name>
    <name evidence="4" type="ORF">KAFR_0B06625</name>
</gene>
<feature type="compositionally biased region" description="Polar residues" evidence="3">
    <location>
        <begin position="293"/>
        <end position="339"/>
    </location>
</feature>
<name>H2ARF9_KAZAF</name>
<dbReference type="AlphaFoldDB" id="H2ARF9"/>
<reference evidence="4 5" key="1">
    <citation type="journal article" date="2011" name="Proc. Natl. Acad. Sci. U.S.A.">
        <title>Evolutionary erosion of yeast sex chromosomes by mating-type switching accidents.</title>
        <authorList>
            <person name="Gordon J.L."/>
            <person name="Armisen D."/>
            <person name="Proux-Wera E."/>
            <person name="Oheigeartaigh S.S."/>
            <person name="Byrne K.P."/>
            <person name="Wolfe K.H."/>
        </authorList>
    </citation>
    <scope>NUCLEOTIDE SEQUENCE [LARGE SCALE GENOMIC DNA]</scope>
    <source>
        <strain evidence="5">ATCC 22294 / BCRC 22015 / CBS 2517 / CECT 1963 / NBRC 1671 / NRRL Y-8276</strain>
    </source>
</reference>
<dbReference type="OrthoDB" id="4050849at2759"/>
<dbReference type="EMBL" id="HE650822">
    <property type="protein sequence ID" value="CCF56959.1"/>
    <property type="molecule type" value="Genomic_DNA"/>
</dbReference>
<protein>
    <submittedName>
        <fullName evidence="4">Uncharacterized protein</fullName>
    </submittedName>
</protein>
<dbReference type="HOGENOM" id="CLU_521811_0_0_1"/>
<dbReference type="GO" id="GO:0005737">
    <property type="term" value="C:cytoplasm"/>
    <property type="evidence" value="ECO:0007669"/>
    <property type="project" value="UniProtKB-SubCell"/>
</dbReference>
<evidence type="ECO:0000256" key="1">
    <source>
        <dbReference type="ARBA" id="ARBA00004496"/>
    </source>
</evidence>
<evidence type="ECO:0000313" key="5">
    <source>
        <dbReference type="Proteomes" id="UP000005220"/>
    </source>
</evidence>
<feature type="region of interest" description="Disordered" evidence="3">
    <location>
        <begin position="293"/>
        <end position="344"/>
    </location>
</feature>
<dbReference type="InParanoid" id="H2ARF9"/>
<sequence length="522" mass="59158">MPTTPVESIRHSVANNSGDIRQPSNPPYTTGDPFVRTTLHGSPMYVNPTMFANQFQQYDMNFQPYPQGFVYPPHHINVQHGVASSSSDHTLHDIISNNGIDRPSHANSNHGTMLYKLADASEFQDWIKVFSAFIKEHGMEHVLPDAQGDPTTEPTESEERFLTQVFQYFVPTTTYPQWFKTELRNNLTSTYDVIEIALSKYDVYMRDYEIAKKLNNIHYDGKENPKLFKKRVAKLRKIGEKIGITTTDRAICDQLITTLPTAYKPIVDDYRIHYRSTTLNDILNSIQQFKISRPDTSSYSPKNTRQQISTSAPTKNVPSKTQTTGNTTKANNPTNSNTKAPRRRNVNYITHDEPIEQLEVLGNEDQIHPEELLIIDSGAEISVVQSSSMLNNTFNPTRDILYDAGSKELTVESGGYLCLSFDTASYRIKALASPEISCNILSLHALERASISVDLINRVLIDKKGNILTKLIDYGRYVCIPLSVICTTQVVNNVRTKFAMNFFHKLFGHINIRDIKKLSIRI</sequence>
<comment type="subcellular location">
    <subcellularLocation>
        <location evidence="1">Cytoplasm</location>
    </subcellularLocation>
</comment>